<feature type="region of interest" description="Disordered" evidence="6">
    <location>
        <begin position="192"/>
        <end position="255"/>
    </location>
</feature>
<keyword evidence="5" id="KW-0539">Nucleus</keyword>
<dbReference type="GeneID" id="103634641"/>
<dbReference type="InterPro" id="IPR003657">
    <property type="entry name" value="WRKY_dom"/>
</dbReference>
<dbReference type="AlphaFoldDB" id="A0A804QIS0"/>
<evidence type="ECO:0000256" key="5">
    <source>
        <dbReference type="ARBA" id="ARBA00023242"/>
    </source>
</evidence>
<reference evidence="8" key="2">
    <citation type="submission" date="2019-07" db="EMBL/GenBank/DDBJ databases">
        <authorList>
            <person name="Seetharam A."/>
            <person name="Woodhouse M."/>
            <person name="Cannon E."/>
        </authorList>
    </citation>
    <scope>NUCLEOTIDE SEQUENCE [LARGE SCALE GENOMIC DNA]</scope>
    <source>
        <strain evidence="8">cv. B73</strain>
    </source>
</reference>
<feature type="compositionally biased region" description="Low complexity" evidence="6">
    <location>
        <begin position="196"/>
        <end position="211"/>
    </location>
</feature>
<dbReference type="PANTHER" id="PTHR31429">
    <property type="entry name" value="WRKY TRANSCRIPTION FACTOR 36-RELATED"/>
    <property type="match status" value="1"/>
</dbReference>
<comment type="subcellular location">
    <subcellularLocation>
        <location evidence="1">Nucleus</location>
    </subcellularLocation>
</comment>
<evidence type="ECO:0000256" key="3">
    <source>
        <dbReference type="ARBA" id="ARBA00023125"/>
    </source>
</evidence>
<dbReference type="PROSITE" id="PS50811">
    <property type="entry name" value="WRKY"/>
    <property type="match status" value="1"/>
</dbReference>
<dbReference type="GO" id="GO:0003700">
    <property type="term" value="F:DNA-binding transcription factor activity"/>
    <property type="evidence" value="ECO:0007669"/>
    <property type="project" value="InterPro"/>
</dbReference>
<reference evidence="8" key="3">
    <citation type="submission" date="2021-05" db="UniProtKB">
        <authorList>
            <consortium name="EnsemblPlants"/>
        </authorList>
    </citation>
    <scope>IDENTIFICATION</scope>
    <source>
        <strain evidence="8">cv. B73</strain>
    </source>
</reference>
<keyword evidence="4" id="KW-0804">Transcription</keyword>
<name>A0A804QIS0_MAIZE</name>
<feature type="compositionally biased region" description="Basic and acidic residues" evidence="6">
    <location>
        <begin position="236"/>
        <end position="245"/>
    </location>
</feature>
<dbReference type="InterPro" id="IPR036576">
    <property type="entry name" value="WRKY_dom_sf"/>
</dbReference>
<organism evidence="8 9">
    <name type="scientific">Zea mays</name>
    <name type="common">Maize</name>
    <dbReference type="NCBI Taxonomy" id="4577"/>
    <lineage>
        <taxon>Eukaryota</taxon>
        <taxon>Viridiplantae</taxon>
        <taxon>Streptophyta</taxon>
        <taxon>Embryophyta</taxon>
        <taxon>Tracheophyta</taxon>
        <taxon>Spermatophyta</taxon>
        <taxon>Magnoliopsida</taxon>
        <taxon>Liliopsida</taxon>
        <taxon>Poales</taxon>
        <taxon>Poaceae</taxon>
        <taxon>PACMAD clade</taxon>
        <taxon>Panicoideae</taxon>
        <taxon>Andropogonodae</taxon>
        <taxon>Andropogoneae</taxon>
        <taxon>Tripsacinae</taxon>
        <taxon>Zea</taxon>
    </lineage>
</organism>
<dbReference type="RefSeq" id="XP_008655458.1">
    <property type="nucleotide sequence ID" value="XM_008657236.4"/>
</dbReference>
<feature type="domain" description="WRKY" evidence="7">
    <location>
        <begin position="256"/>
        <end position="322"/>
    </location>
</feature>
<reference evidence="9" key="1">
    <citation type="journal article" date="2009" name="Science">
        <title>The B73 maize genome: complexity, diversity, and dynamics.</title>
        <authorList>
            <person name="Schnable P.S."/>
            <person name="Ware D."/>
            <person name="Fulton R.S."/>
            <person name="Stein J.C."/>
            <person name="Wei F."/>
            <person name="Pasternak S."/>
            <person name="Liang C."/>
            <person name="Zhang J."/>
            <person name="Fulton L."/>
            <person name="Graves T.A."/>
            <person name="Minx P."/>
            <person name="Reily A.D."/>
            <person name="Courtney L."/>
            <person name="Kruchowski S.S."/>
            <person name="Tomlinson C."/>
            <person name="Strong C."/>
            <person name="Delehaunty K."/>
            <person name="Fronick C."/>
            <person name="Courtney B."/>
            <person name="Rock S.M."/>
            <person name="Belter E."/>
            <person name="Du F."/>
            <person name="Kim K."/>
            <person name="Abbott R.M."/>
            <person name="Cotton M."/>
            <person name="Levy A."/>
            <person name="Marchetto P."/>
            <person name="Ochoa K."/>
            <person name="Jackson S.M."/>
            <person name="Gillam B."/>
            <person name="Chen W."/>
            <person name="Yan L."/>
            <person name="Higginbotham J."/>
            <person name="Cardenas M."/>
            <person name="Waligorski J."/>
            <person name="Applebaum E."/>
            <person name="Phelps L."/>
            <person name="Falcone J."/>
            <person name="Kanchi K."/>
            <person name="Thane T."/>
            <person name="Scimone A."/>
            <person name="Thane N."/>
            <person name="Henke J."/>
            <person name="Wang T."/>
            <person name="Ruppert J."/>
            <person name="Shah N."/>
            <person name="Rotter K."/>
            <person name="Hodges J."/>
            <person name="Ingenthron E."/>
            <person name="Cordes M."/>
            <person name="Kohlberg S."/>
            <person name="Sgro J."/>
            <person name="Delgado B."/>
            <person name="Mead K."/>
            <person name="Chinwalla A."/>
            <person name="Leonard S."/>
            <person name="Crouse K."/>
            <person name="Collura K."/>
            <person name="Kudrna D."/>
            <person name="Currie J."/>
            <person name="He R."/>
            <person name="Angelova A."/>
            <person name="Rajasekar S."/>
            <person name="Mueller T."/>
            <person name="Lomeli R."/>
            <person name="Scara G."/>
            <person name="Ko A."/>
            <person name="Delaney K."/>
            <person name="Wissotski M."/>
            <person name="Lopez G."/>
            <person name="Campos D."/>
            <person name="Braidotti M."/>
            <person name="Ashley E."/>
            <person name="Golser W."/>
            <person name="Kim H."/>
            <person name="Lee S."/>
            <person name="Lin J."/>
            <person name="Dujmic Z."/>
            <person name="Kim W."/>
            <person name="Talag J."/>
            <person name="Zuccolo A."/>
            <person name="Fan C."/>
            <person name="Sebastian A."/>
            <person name="Kramer M."/>
            <person name="Spiegel L."/>
            <person name="Nascimento L."/>
            <person name="Zutavern T."/>
            <person name="Miller B."/>
            <person name="Ambroise C."/>
            <person name="Muller S."/>
            <person name="Spooner W."/>
            <person name="Narechania A."/>
            <person name="Ren L."/>
            <person name="Wei S."/>
            <person name="Kumari S."/>
            <person name="Faga B."/>
            <person name="Levy M.J."/>
            <person name="McMahan L."/>
            <person name="Van Buren P."/>
            <person name="Vaughn M.W."/>
            <person name="Ying K."/>
            <person name="Yeh C.-T."/>
            <person name="Emrich S.J."/>
            <person name="Jia Y."/>
            <person name="Kalyanaraman A."/>
            <person name="Hsia A.-P."/>
            <person name="Barbazuk W.B."/>
            <person name="Baucom R.S."/>
            <person name="Brutnell T.P."/>
            <person name="Carpita N.C."/>
            <person name="Chaparro C."/>
            <person name="Chia J.-M."/>
            <person name="Deragon J.-M."/>
            <person name="Estill J.C."/>
            <person name="Fu Y."/>
            <person name="Jeddeloh J.A."/>
            <person name="Han Y."/>
            <person name="Lee H."/>
            <person name="Li P."/>
            <person name="Lisch D.R."/>
            <person name="Liu S."/>
            <person name="Liu Z."/>
            <person name="Nagel D.H."/>
            <person name="McCann M.C."/>
            <person name="SanMiguel P."/>
            <person name="Myers A.M."/>
            <person name="Nettleton D."/>
            <person name="Nguyen J."/>
            <person name="Penning B.W."/>
            <person name="Ponnala L."/>
            <person name="Schneider K.L."/>
            <person name="Schwartz D.C."/>
            <person name="Sharma A."/>
            <person name="Soderlund C."/>
            <person name="Springer N.M."/>
            <person name="Sun Q."/>
            <person name="Wang H."/>
            <person name="Waterman M."/>
            <person name="Westerman R."/>
            <person name="Wolfgruber T.K."/>
            <person name="Yang L."/>
            <person name="Yu Y."/>
            <person name="Zhang L."/>
            <person name="Zhou S."/>
            <person name="Zhu Q."/>
            <person name="Bennetzen J.L."/>
            <person name="Dawe R.K."/>
            <person name="Jiang J."/>
            <person name="Jiang N."/>
            <person name="Presting G.G."/>
            <person name="Wessler S.R."/>
            <person name="Aluru S."/>
            <person name="Martienssen R.A."/>
            <person name="Clifton S.W."/>
            <person name="McCombie W.R."/>
            <person name="Wing R.A."/>
            <person name="Wilson R.K."/>
        </authorList>
    </citation>
    <scope>NUCLEOTIDE SEQUENCE [LARGE SCALE GENOMIC DNA]</scope>
    <source>
        <strain evidence="9">cv. B73</strain>
    </source>
</reference>
<dbReference type="KEGG" id="zma:103634641"/>
<dbReference type="SUPFAM" id="SSF118290">
    <property type="entry name" value="WRKY DNA-binding domain"/>
    <property type="match status" value="1"/>
</dbReference>
<feature type="compositionally biased region" description="Low complexity" evidence="6">
    <location>
        <begin position="501"/>
        <end position="512"/>
    </location>
</feature>
<dbReference type="InParanoid" id="A0A804QIS0"/>
<feature type="region of interest" description="Disordered" evidence="6">
    <location>
        <begin position="496"/>
        <end position="547"/>
    </location>
</feature>
<dbReference type="EnsemblPlants" id="Zm00001eb332300_T001">
    <property type="protein sequence ID" value="Zm00001eb332300_P001"/>
    <property type="gene ID" value="Zm00001eb332300"/>
</dbReference>
<dbReference type="FunFam" id="2.20.25.80:FF:000002">
    <property type="entry name" value="probable WRKY transcription factor 31"/>
    <property type="match status" value="1"/>
</dbReference>
<proteinExistence type="predicted"/>
<dbReference type="PANTHER" id="PTHR31429:SF59">
    <property type="entry name" value="WRKY TRANSCRIPTION FACTOR 47-RELATED"/>
    <property type="match status" value="1"/>
</dbReference>
<feature type="compositionally biased region" description="Polar residues" evidence="6">
    <location>
        <begin position="536"/>
        <end position="547"/>
    </location>
</feature>
<evidence type="ECO:0000256" key="4">
    <source>
        <dbReference type="ARBA" id="ARBA00023163"/>
    </source>
</evidence>
<dbReference type="GO" id="GO:0005634">
    <property type="term" value="C:nucleus"/>
    <property type="evidence" value="ECO:0007669"/>
    <property type="project" value="UniProtKB-SubCell"/>
</dbReference>
<evidence type="ECO:0000313" key="8">
    <source>
        <dbReference type="EnsemblPlants" id="Zm00001eb332300_P001"/>
    </source>
</evidence>
<evidence type="ECO:0000256" key="6">
    <source>
        <dbReference type="SAM" id="MobiDB-lite"/>
    </source>
</evidence>
<feature type="compositionally biased region" description="Basic residues" evidence="6">
    <location>
        <begin position="1"/>
        <end position="10"/>
    </location>
</feature>
<dbReference type="InterPro" id="IPR044810">
    <property type="entry name" value="WRKY_plant"/>
</dbReference>
<sequence length="547" mass="57527">METKPERHHRHEEARDGEDDAVAMEHGALSLQRGGATLFGWRQDEEAGRRRRVEIREVDFFSRDSRARSHDDAGDGRDDVNIGLHLLTTTSPDEEMTAAAAKNQKIEASSAVEAELRRVVEDNRRLRGMMNELTRNYGAMYQQLLQVTQHHPHRQHPVDLMINRSSLAHTRLTTAASYNDDTSAQQLLRVEDEAASDGAGEASPSLSNGGNHNDGGDGKQRRTSSNVTAPPARENGGGERAELPAHKTRVSVRARSEAPMISDGCQWRKYGQKMAKGNPCPRAYYRCTMAVACPVRKQVQRCAEDKTILVTTYEGHHNHPLPPAAATMASTTSAAATMLLSGPATSRDGAAALLGHPAALFQFHHSSSIPYASTMATLSASAPFPTITLDLTQTPGGVVGSGGGLLLPHHGLGLHRPPSGIHPVAAPAMPLSPLATLLQQLPPTGSMSLAGLVARHEQQQSVMETVTAAIAANPNFTTALAAAISSVMAGAAHQAQPTPRAGNIGSAGEANGSAGGAAAGPTAAGAYGASGGSPRFATQSACTTSTT</sequence>
<dbReference type="Gene3D" id="2.20.25.80">
    <property type="entry name" value="WRKY domain"/>
    <property type="match status" value="1"/>
</dbReference>
<keyword evidence="2" id="KW-0805">Transcription regulation</keyword>
<dbReference type="SMR" id="A0A804QIS0"/>
<dbReference type="Proteomes" id="UP000007305">
    <property type="component" value="Chromosome 8"/>
</dbReference>
<dbReference type="OrthoDB" id="2020995at2759"/>
<protein>
    <recommendedName>
        <fullName evidence="7">WRKY domain-containing protein</fullName>
    </recommendedName>
</protein>
<feature type="region of interest" description="Disordered" evidence="6">
    <location>
        <begin position="1"/>
        <end position="22"/>
    </location>
</feature>
<keyword evidence="3" id="KW-0238">DNA-binding</keyword>
<evidence type="ECO:0000313" key="9">
    <source>
        <dbReference type="Proteomes" id="UP000007305"/>
    </source>
</evidence>
<evidence type="ECO:0000259" key="7">
    <source>
        <dbReference type="PROSITE" id="PS50811"/>
    </source>
</evidence>
<evidence type="ECO:0000256" key="2">
    <source>
        <dbReference type="ARBA" id="ARBA00023015"/>
    </source>
</evidence>
<dbReference type="Gramene" id="Zm00001eb332300_T001">
    <property type="protein sequence ID" value="Zm00001eb332300_P001"/>
    <property type="gene ID" value="Zm00001eb332300"/>
</dbReference>
<accession>A0A804QIS0</accession>
<dbReference type="Pfam" id="PF03106">
    <property type="entry name" value="WRKY"/>
    <property type="match status" value="1"/>
</dbReference>
<gene>
    <name evidence="8" type="primary">LOC103634641</name>
</gene>
<dbReference type="GO" id="GO:0043565">
    <property type="term" value="F:sequence-specific DNA binding"/>
    <property type="evidence" value="ECO:0007669"/>
    <property type="project" value="InterPro"/>
</dbReference>
<evidence type="ECO:0000256" key="1">
    <source>
        <dbReference type="ARBA" id="ARBA00004123"/>
    </source>
</evidence>
<keyword evidence="9" id="KW-1185">Reference proteome</keyword>
<dbReference type="SMART" id="SM00774">
    <property type="entry name" value="WRKY"/>
    <property type="match status" value="1"/>
</dbReference>